<keyword evidence="1" id="KW-0812">Transmembrane</keyword>
<organism evidence="2 3">
    <name type="scientific">Hansschlegelia zhihuaiae</name>
    <dbReference type="NCBI Taxonomy" id="405005"/>
    <lineage>
        <taxon>Bacteria</taxon>
        <taxon>Pseudomonadati</taxon>
        <taxon>Pseudomonadota</taxon>
        <taxon>Alphaproteobacteria</taxon>
        <taxon>Hyphomicrobiales</taxon>
        <taxon>Methylopilaceae</taxon>
        <taxon>Hansschlegelia</taxon>
    </lineage>
</organism>
<dbReference type="EMBL" id="RYFI01000009">
    <property type="protein sequence ID" value="RXF73294.1"/>
    <property type="molecule type" value="Genomic_DNA"/>
</dbReference>
<keyword evidence="1" id="KW-0472">Membrane</keyword>
<evidence type="ECO:0000313" key="2">
    <source>
        <dbReference type="EMBL" id="RXF73294.1"/>
    </source>
</evidence>
<dbReference type="AlphaFoldDB" id="A0A4Q0MIH8"/>
<name>A0A4Q0MIH8_9HYPH</name>
<sequence length="60" mass="6669">MAGDDDRNDPNRKGLVLTEEQLRRRKARNVAIAVALAVLVALFYLVTVFKMGGNVANRQL</sequence>
<proteinExistence type="predicted"/>
<evidence type="ECO:0000256" key="1">
    <source>
        <dbReference type="SAM" id="Phobius"/>
    </source>
</evidence>
<keyword evidence="1" id="KW-1133">Transmembrane helix</keyword>
<keyword evidence="3" id="KW-1185">Reference proteome</keyword>
<evidence type="ECO:0008006" key="4">
    <source>
        <dbReference type="Google" id="ProtNLM"/>
    </source>
</evidence>
<protein>
    <recommendedName>
        <fullName evidence="4">CoxF protein</fullName>
    </recommendedName>
</protein>
<dbReference type="RefSeq" id="WP_128777487.1">
    <property type="nucleotide sequence ID" value="NZ_RYFI01000009.1"/>
</dbReference>
<comment type="caution">
    <text evidence="2">The sequence shown here is derived from an EMBL/GenBank/DDBJ whole genome shotgun (WGS) entry which is preliminary data.</text>
</comment>
<evidence type="ECO:0000313" key="3">
    <source>
        <dbReference type="Proteomes" id="UP000289708"/>
    </source>
</evidence>
<dbReference type="Proteomes" id="UP000289708">
    <property type="component" value="Unassembled WGS sequence"/>
</dbReference>
<gene>
    <name evidence="2" type="ORF">EK403_10720</name>
</gene>
<reference evidence="2 3" key="1">
    <citation type="submission" date="2018-12" db="EMBL/GenBank/DDBJ databases">
        <title>bacterium Hansschlegelia zhihuaiae S113.</title>
        <authorList>
            <person name="He J."/>
        </authorList>
    </citation>
    <scope>NUCLEOTIDE SEQUENCE [LARGE SCALE GENOMIC DNA]</scope>
    <source>
        <strain evidence="2 3">S 113</strain>
    </source>
</reference>
<accession>A0A4Q0MIH8</accession>
<feature type="transmembrane region" description="Helical" evidence="1">
    <location>
        <begin position="30"/>
        <end position="49"/>
    </location>
</feature>